<feature type="compositionally biased region" description="Low complexity" evidence="14">
    <location>
        <begin position="735"/>
        <end position="788"/>
    </location>
</feature>
<dbReference type="AlphaFoldDB" id="A0A317VV09"/>
<comment type="similarity">
    <text evidence="3">Belongs to the CLASP family.</text>
</comment>
<feature type="region of interest" description="Disordered" evidence="14">
    <location>
        <begin position="689"/>
        <end position="708"/>
    </location>
</feature>
<sequence>MFSFTSDESLRAYLAFVIAFAVLIVPFKFYLFCFCFVFFYALLGVTDAEAKILLQNMESKAAELVSALKNSNLSIDAKIFHLNGVKSDIKQKNVPEDAVPAIFESSRLSIASQHSSLLSAGFSTLGHLLKRLFIQDQAYLISVQARILYPILLERLGDHKERVRAQAAQAFTDLWPAASADVEHYVLETALVGKNPRAKEMSMIWLSNMTKNHGLLFRSYVSSLVACLEDADSVVRDTAKLTVVELFQNASARAKADLSTKFAEQNVRKSIVNAIIAGIGSTLVEAGPSSRPASRVQMSSSRADDAFRPASRTQKSTVEAGPSSRPASRVQLPSSRADDTILPVSRAQKSTVEPEQPLRPVSRVQKRIVEPEQPLRPVSRAQKPAVESEQPLRPASRAHKPALESEQPSRPVSRVQKRPASRADGNTAQAEAASRPSSSDSEKVVPINVTSSRHIDDMVRTMSPHFEGRETEENWLHREKSVIDLRRLTHGNAPQAFPQAFIAAMKTLLDGIFKVVNSLRTTMSTNGCLLIQDLAKICSSKIDPMMEIIMQNLLKVCANMKKITAQNGNTTVDIVIGHVSFTHRILQHVSSASLDKNVQLRLYSTGWLRTLINRQAHHKSSIEHGGGLDLIDKGIKKCLSDANPAVREAVRSTFWTYHRVWPGRADSILSTLDAKTRVMLEKAPANPNIDYLPSTKTSTTTRQGPAVNTPAIAGRSALKEAIAARKKAYLAPANARPDTPPTASTSSLSSAPLRSDAPPTASTSSLSSAPLRSDAPPTAPTSLSSAPLRPGVKARRVESQIYEDPVVPPVPTTPTAKDEDFVVPPAPTTPKAKDEDLVPPAPTTPTANDEDPVVPLAPTTPTTVFHIDTPVRSVSPAHSTIYRPIKAVEPLLPAGATNVNGSPSPKRTRIPVLHRSGPKNALQELSKNEPAHRDNRPRLPSLPRMPSLHIERTRRNSGAGTSVDDSRHCKRFENAQKKFEQRKRSISPRSKDPAKGREMLEKGVHRIRSKSMDILGYRKMQGLIEYHDSFLREGSQCEDLLDALLDELTSTPDATHQSAGRALDLKTQVLQTVRYLLRNIHTRHAPRVLLAILQATYFYEPSAHIFTEISATAEYIITAYFSEELALLREQALASSVFLTAPEPGTRRQATQMCVQLHAMAANEEDFWRLVGCPGGNTKNLLMYYIARQ</sequence>
<keyword evidence="8" id="KW-0677">Repeat</keyword>
<comment type="function">
    <text evidence="12">Microtubule binding protein that promotes the stabilization of dynamic microtubules. Required for mitotic spindle formation.</text>
</comment>
<dbReference type="STRING" id="1448321.A0A317VV09"/>
<organism evidence="17 18">
    <name type="scientific">Aspergillus heteromorphus CBS 117.55</name>
    <dbReference type="NCBI Taxonomy" id="1448321"/>
    <lineage>
        <taxon>Eukaryota</taxon>
        <taxon>Fungi</taxon>
        <taxon>Dikarya</taxon>
        <taxon>Ascomycota</taxon>
        <taxon>Pezizomycotina</taxon>
        <taxon>Eurotiomycetes</taxon>
        <taxon>Eurotiomycetidae</taxon>
        <taxon>Eurotiales</taxon>
        <taxon>Aspergillaceae</taxon>
        <taxon>Aspergillus</taxon>
        <taxon>Aspergillus subgen. Circumdati</taxon>
    </lineage>
</organism>
<evidence type="ECO:0000313" key="17">
    <source>
        <dbReference type="EMBL" id="PWY77449.1"/>
    </source>
</evidence>
<keyword evidence="6" id="KW-0132">Cell division</keyword>
<dbReference type="GO" id="GO:0005881">
    <property type="term" value="C:cytoplasmic microtubule"/>
    <property type="evidence" value="ECO:0007669"/>
    <property type="project" value="TreeGrafter"/>
</dbReference>
<dbReference type="InterPro" id="IPR011989">
    <property type="entry name" value="ARM-like"/>
</dbReference>
<dbReference type="GO" id="GO:0090307">
    <property type="term" value="P:mitotic spindle assembly"/>
    <property type="evidence" value="ECO:0007669"/>
    <property type="project" value="TreeGrafter"/>
</dbReference>
<dbReference type="Proteomes" id="UP000247233">
    <property type="component" value="Unassembled WGS sequence"/>
</dbReference>
<keyword evidence="15" id="KW-1133">Transmembrane helix</keyword>
<feature type="compositionally biased region" description="Basic and acidic residues" evidence="14">
    <location>
        <begin position="964"/>
        <end position="998"/>
    </location>
</feature>
<gene>
    <name evidence="17" type="ORF">BO70DRAFT_372194</name>
</gene>
<evidence type="ECO:0000256" key="8">
    <source>
        <dbReference type="ARBA" id="ARBA00022737"/>
    </source>
</evidence>
<dbReference type="PROSITE" id="PS50077">
    <property type="entry name" value="HEAT_REPEAT"/>
    <property type="match status" value="1"/>
</dbReference>
<evidence type="ECO:0000256" key="6">
    <source>
        <dbReference type="ARBA" id="ARBA00022618"/>
    </source>
</evidence>
<evidence type="ECO:0000256" key="11">
    <source>
        <dbReference type="ARBA" id="ARBA00023242"/>
    </source>
</evidence>
<feature type="region of interest" description="Disordered" evidence="14">
    <location>
        <begin position="732"/>
        <end position="854"/>
    </location>
</feature>
<dbReference type="Pfam" id="PF12348">
    <property type="entry name" value="CLASP_N"/>
    <property type="match status" value="2"/>
</dbReference>
<keyword evidence="15" id="KW-0472">Membrane</keyword>
<feature type="domain" description="TOG" evidence="16">
    <location>
        <begin position="454"/>
        <end position="685"/>
    </location>
</feature>
<evidence type="ECO:0000256" key="12">
    <source>
        <dbReference type="ARBA" id="ARBA00024889"/>
    </source>
</evidence>
<dbReference type="InterPro" id="IPR021133">
    <property type="entry name" value="HEAT_type_2"/>
</dbReference>
<dbReference type="GO" id="GO:0008017">
    <property type="term" value="F:microtubule binding"/>
    <property type="evidence" value="ECO:0007669"/>
    <property type="project" value="TreeGrafter"/>
</dbReference>
<dbReference type="EMBL" id="MSFL01000018">
    <property type="protein sequence ID" value="PWY77449.1"/>
    <property type="molecule type" value="Genomic_DNA"/>
</dbReference>
<dbReference type="Gene3D" id="1.25.10.10">
    <property type="entry name" value="Leucine-rich Repeat Variant"/>
    <property type="match status" value="2"/>
</dbReference>
<feature type="region of interest" description="Disordered" evidence="14">
    <location>
        <begin position="285"/>
        <end position="449"/>
    </location>
</feature>
<feature type="transmembrane region" description="Helical" evidence="15">
    <location>
        <begin position="12"/>
        <end position="43"/>
    </location>
</feature>
<dbReference type="GeneID" id="37067073"/>
<evidence type="ECO:0000256" key="7">
    <source>
        <dbReference type="ARBA" id="ARBA00022701"/>
    </source>
</evidence>
<comment type="subcellular location">
    <subcellularLocation>
        <location evidence="2">Cytoplasm</location>
        <location evidence="2">Cytoskeleton</location>
        <location evidence="2">Spindle</location>
    </subcellularLocation>
    <subcellularLocation>
        <location evidence="1">Nucleus</location>
    </subcellularLocation>
</comment>
<feature type="domain" description="TOG" evidence="16">
    <location>
        <begin position="51"/>
        <end position="288"/>
    </location>
</feature>
<evidence type="ECO:0000256" key="1">
    <source>
        <dbReference type="ARBA" id="ARBA00004123"/>
    </source>
</evidence>
<keyword evidence="18" id="KW-1185">Reference proteome</keyword>
<dbReference type="GO" id="GO:0005815">
    <property type="term" value="C:microtubule organizing center"/>
    <property type="evidence" value="ECO:0007669"/>
    <property type="project" value="TreeGrafter"/>
</dbReference>
<keyword evidence="9" id="KW-0498">Mitosis</keyword>
<reference evidence="17 18" key="1">
    <citation type="submission" date="2016-12" db="EMBL/GenBank/DDBJ databases">
        <title>The genomes of Aspergillus section Nigri reveals drivers in fungal speciation.</title>
        <authorList>
            <consortium name="DOE Joint Genome Institute"/>
            <person name="Vesth T.C."/>
            <person name="Nybo J."/>
            <person name="Theobald S."/>
            <person name="Brandl J."/>
            <person name="Frisvad J.C."/>
            <person name="Nielsen K.F."/>
            <person name="Lyhne E.K."/>
            <person name="Kogle M.E."/>
            <person name="Kuo A."/>
            <person name="Riley R."/>
            <person name="Clum A."/>
            <person name="Nolan M."/>
            <person name="Lipzen A."/>
            <person name="Salamov A."/>
            <person name="Henrissat B."/>
            <person name="Wiebenga A."/>
            <person name="De Vries R.P."/>
            <person name="Grigoriev I.V."/>
            <person name="Mortensen U.H."/>
            <person name="Andersen M.R."/>
            <person name="Baker S.E."/>
        </authorList>
    </citation>
    <scope>NUCLEOTIDE SEQUENCE [LARGE SCALE GENOMIC DNA]</scope>
    <source>
        <strain evidence="17 18">CBS 117.55</strain>
    </source>
</reference>
<dbReference type="GO" id="GO:1990023">
    <property type="term" value="C:mitotic spindle midzone"/>
    <property type="evidence" value="ECO:0007669"/>
    <property type="project" value="TreeGrafter"/>
</dbReference>
<protein>
    <recommendedName>
        <fullName evidence="16">TOG domain-containing protein</fullName>
    </recommendedName>
</protein>
<dbReference type="GO" id="GO:0051301">
    <property type="term" value="P:cell division"/>
    <property type="evidence" value="ECO:0007669"/>
    <property type="project" value="UniProtKB-KW"/>
</dbReference>
<evidence type="ECO:0000256" key="2">
    <source>
        <dbReference type="ARBA" id="ARBA00004186"/>
    </source>
</evidence>
<evidence type="ECO:0000256" key="13">
    <source>
        <dbReference type="PROSITE-ProRule" id="PRU00103"/>
    </source>
</evidence>
<evidence type="ECO:0000256" key="14">
    <source>
        <dbReference type="SAM" id="MobiDB-lite"/>
    </source>
</evidence>
<feature type="compositionally biased region" description="Polar residues" evidence="14">
    <location>
        <begin position="424"/>
        <end position="439"/>
    </location>
</feature>
<keyword evidence="5" id="KW-0963">Cytoplasm</keyword>
<feature type="compositionally biased region" description="Polar residues" evidence="14">
    <location>
        <begin position="694"/>
        <end position="703"/>
    </location>
</feature>
<keyword evidence="9" id="KW-0131">Cell cycle</keyword>
<accession>A0A317VV09</accession>
<feature type="compositionally biased region" description="Low complexity" evidence="14">
    <location>
        <begin position="938"/>
        <end position="948"/>
    </location>
</feature>
<name>A0A317VV09_9EURO</name>
<feature type="compositionally biased region" description="Basic and acidic residues" evidence="14">
    <location>
        <begin position="926"/>
        <end position="937"/>
    </location>
</feature>
<dbReference type="GO" id="GO:0005634">
    <property type="term" value="C:nucleus"/>
    <property type="evidence" value="ECO:0007669"/>
    <property type="project" value="UniProtKB-SubCell"/>
</dbReference>
<keyword evidence="15" id="KW-0812">Transmembrane</keyword>
<evidence type="ECO:0000256" key="3">
    <source>
        <dbReference type="ARBA" id="ARBA00009549"/>
    </source>
</evidence>
<dbReference type="GO" id="GO:0005876">
    <property type="term" value="C:spindle microtubule"/>
    <property type="evidence" value="ECO:0007669"/>
    <property type="project" value="TreeGrafter"/>
</dbReference>
<dbReference type="PANTHER" id="PTHR21567:SF9">
    <property type="entry name" value="CLIP-ASSOCIATING PROTEIN"/>
    <property type="match status" value="1"/>
</dbReference>
<evidence type="ECO:0000256" key="5">
    <source>
        <dbReference type="ARBA" id="ARBA00022490"/>
    </source>
</evidence>
<dbReference type="InterPro" id="IPR024395">
    <property type="entry name" value="CLASP_N_dom"/>
</dbReference>
<dbReference type="GO" id="GO:0060172">
    <property type="term" value="P:astral microtubule depolymerization"/>
    <property type="evidence" value="ECO:0007669"/>
    <property type="project" value="TreeGrafter"/>
</dbReference>
<dbReference type="GO" id="GO:1902903">
    <property type="term" value="P:regulation of supramolecular fiber organization"/>
    <property type="evidence" value="ECO:0007669"/>
    <property type="project" value="UniProtKB-ARBA"/>
</dbReference>
<feature type="repeat" description="HEAT" evidence="13">
    <location>
        <begin position="148"/>
        <end position="182"/>
    </location>
</feature>
<evidence type="ECO:0000256" key="15">
    <source>
        <dbReference type="SAM" id="Phobius"/>
    </source>
</evidence>
<evidence type="ECO:0000256" key="10">
    <source>
        <dbReference type="ARBA" id="ARBA00023212"/>
    </source>
</evidence>
<dbReference type="VEuPathDB" id="FungiDB:BO70DRAFT_372194"/>
<dbReference type="SMART" id="SM01349">
    <property type="entry name" value="TOG"/>
    <property type="match status" value="2"/>
</dbReference>
<evidence type="ECO:0000256" key="4">
    <source>
        <dbReference type="ARBA" id="ARBA00011375"/>
    </source>
</evidence>
<dbReference type="InterPro" id="IPR034085">
    <property type="entry name" value="TOG"/>
</dbReference>
<dbReference type="GO" id="GO:0031110">
    <property type="term" value="P:regulation of microtubule polymerization or depolymerization"/>
    <property type="evidence" value="ECO:0007669"/>
    <property type="project" value="UniProtKB-ARBA"/>
</dbReference>
<keyword evidence="7" id="KW-0493">Microtubule</keyword>
<dbReference type="PANTHER" id="PTHR21567">
    <property type="entry name" value="CLASP"/>
    <property type="match status" value="1"/>
</dbReference>
<comment type="subunit">
    <text evidence="4">Interacts with microtubules.</text>
</comment>
<dbReference type="OrthoDB" id="46159at2759"/>
<evidence type="ECO:0000313" key="18">
    <source>
        <dbReference type="Proteomes" id="UP000247233"/>
    </source>
</evidence>
<dbReference type="SUPFAM" id="SSF48371">
    <property type="entry name" value="ARM repeat"/>
    <property type="match status" value="1"/>
</dbReference>
<evidence type="ECO:0000256" key="9">
    <source>
        <dbReference type="ARBA" id="ARBA00022776"/>
    </source>
</evidence>
<dbReference type="InterPro" id="IPR016024">
    <property type="entry name" value="ARM-type_fold"/>
</dbReference>
<evidence type="ECO:0000259" key="16">
    <source>
        <dbReference type="SMART" id="SM01349"/>
    </source>
</evidence>
<keyword evidence="11" id="KW-0539">Nucleus</keyword>
<proteinExistence type="inferred from homology"/>
<dbReference type="RefSeq" id="XP_025398022.1">
    <property type="nucleotide sequence ID" value="XM_025544836.1"/>
</dbReference>
<feature type="region of interest" description="Disordered" evidence="14">
    <location>
        <begin position="896"/>
        <end position="998"/>
    </location>
</feature>
<keyword evidence="10" id="KW-0206">Cytoskeleton</keyword>
<comment type="caution">
    <text evidence="17">The sequence shown here is derived from an EMBL/GenBank/DDBJ whole genome shotgun (WGS) entry which is preliminary data.</text>
</comment>